<comment type="caution">
    <text evidence="1">The sequence shown here is derived from an EMBL/GenBank/DDBJ whole genome shotgun (WGS) entry which is preliminary data.</text>
</comment>
<dbReference type="PANTHER" id="PTHR33116">
    <property type="entry name" value="REVERSE TRANSCRIPTASE ZINC-BINDING DOMAIN-CONTAINING PROTEIN-RELATED-RELATED"/>
    <property type="match status" value="1"/>
</dbReference>
<keyword evidence="2" id="KW-1185">Reference proteome</keyword>
<protein>
    <submittedName>
        <fullName evidence="1">Uncharacterized protein</fullName>
    </submittedName>
</protein>
<evidence type="ECO:0000313" key="2">
    <source>
        <dbReference type="Proteomes" id="UP000257109"/>
    </source>
</evidence>
<reference evidence="1" key="1">
    <citation type="submission" date="2018-05" db="EMBL/GenBank/DDBJ databases">
        <title>Draft genome of Mucuna pruriens seed.</title>
        <authorList>
            <person name="Nnadi N.E."/>
            <person name="Vos R."/>
            <person name="Hasami M.H."/>
            <person name="Devisetty U.K."/>
            <person name="Aguiy J.C."/>
        </authorList>
    </citation>
    <scope>NUCLEOTIDE SEQUENCE [LARGE SCALE GENOMIC DNA]</scope>
    <source>
        <strain evidence="1">JCA_2017</strain>
    </source>
</reference>
<organism evidence="1 2">
    <name type="scientific">Mucuna pruriens</name>
    <name type="common">Velvet bean</name>
    <name type="synonym">Dolichos pruriens</name>
    <dbReference type="NCBI Taxonomy" id="157652"/>
    <lineage>
        <taxon>Eukaryota</taxon>
        <taxon>Viridiplantae</taxon>
        <taxon>Streptophyta</taxon>
        <taxon>Embryophyta</taxon>
        <taxon>Tracheophyta</taxon>
        <taxon>Spermatophyta</taxon>
        <taxon>Magnoliopsida</taxon>
        <taxon>eudicotyledons</taxon>
        <taxon>Gunneridae</taxon>
        <taxon>Pentapetalae</taxon>
        <taxon>rosids</taxon>
        <taxon>fabids</taxon>
        <taxon>Fabales</taxon>
        <taxon>Fabaceae</taxon>
        <taxon>Papilionoideae</taxon>
        <taxon>50 kb inversion clade</taxon>
        <taxon>NPAAA clade</taxon>
        <taxon>indigoferoid/millettioid clade</taxon>
        <taxon>Phaseoleae</taxon>
        <taxon>Mucuna</taxon>
    </lineage>
</organism>
<sequence>MLSSTLERFYVESRLKSCLFEGCFNHQERCSSTHIIVITYATSIGKYLGHHVLKGRVTKADFQHVIEKVQSRMESWKSKLLNRARRLCLTKSIHFGFPKIHDLVKGSLTKMLEFGELEGYYNAQICRWTRGQRYESNYVSLLGKLIWELLHCSHKPWVQVISHKHLHNNTIIRVTNIRGAS</sequence>
<dbReference type="Proteomes" id="UP000257109">
    <property type="component" value="Unassembled WGS sequence"/>
</dbReference>
<dbReference type="EMBL" id="QJKJ01001406">
    <property type="protein sequence ID" value="RDY07754.1"/>
    <property type="molecule type" value="Genomic_DNA"/>
</dbReference>
<evidence type="ECO:0000313" key="1">
    <source>
        <dbReference type="EMBL" id="RDY07754.1"/>
    </source>
</evidence>
<name>A0A371HYJ1_MUCPR</name>
<proteinExistence type="predicted"/>
<dbReference type="AlphaFoldDB" id="A0A371HYJ1"/>
<gene>
    <name evidence="1" type="ORF">CR513_08090</name>
</gene>
<accession>A0A371HYJ1</accession>
<feature type="non-terminal residue" evidence="1">
    <location>
        <position position="1"/>
    </location>
</feature>
<dbReference type="OrthoDB" id="1434716at2759"/>
<dbReference type="PANTHER" id="PTHR33116:SF70">
    <property type="entry name" value="NON-LTR RETROELEMENT REVERSE TRANSCRIPTASE-LIKE PROTEIN"/>
    <property type="match status" value="1"/>
</dbReference>